<proteinExistence type="predicted"/>
<dbReference type="InterPro" id="IPR001054">
    <property type="entry name" value="A/G_cyclase"/>
</dbReference>
<dbReference type="PANTHER" id="PTHR16305">
    <property type="entry name" value="TESTICULAR SOLUBLE ADENYLYL CYCLASE"/>
    <property type="match status" value="1"/>
</dbReference>
<evidence type="ECO:0000256" key="2">
    <source>
        <dbReference type="ARBA" id="ARBA00022840"/>
    </source>
</evidence>
<dbReference type="PROSITE" id="PS50125">
    <property type="entry name" value="GUANYLATE_CYCLASE_2"/>
    <property type="match status" value="1"/>
</dbReference>
<dbReference type="GO" id="GO:0005737">
    <property type="term" value="C:cytoplasm"/>
    <property type="evidence" value="ECO:0007669"/>
    <property type="project" value="TreeGrafter"/>
</dbReference>
<protein>
    <recommendedName>
        <fullName evidence="3">Guanylate cyclase domain-containing protein</fullName>
    </recommendedName>
</protein>
<dbReference type="InterPro" id="IPR029787">
    <property type="entry name" value="Nucleotide_cyclase"/>
</dbReference>
<dbReference type="EMBL" id="LAZR01009714">
    <property type="protein sequence ID" value="KKM70996.1"/>
    <property type="molecule type" value="Genomic_DNA"/>
</dbReference>
<dbReference type="GO" id="GO:0005524">
    <property type="term" value="F:ATP binding"/>
    <property type="evidence" value="ECO:0007669"/>
    <property type="project" value="UniProtKB-KW"/>
</dbReference>
<dbReference type="Pfam" id="PF13191">
    <property type="entry name" value="AAA_16"/>
    <property type="match status" value="1"/>
</dbReference>
<feature type="non-terminal residue" evidence="4">
    <location>
        <position position="529"/>
    </location>
</feature>
<name>A0A0F9K8M1_9ZZZZ</name>
<gene>
    <name evidence="4" type="ORF">LCGC14_1435100</name>
</gene>
<dbReference type="InterPro" id="IPR041664">
    <property type="entry name" value="AAA_16"/>
</dbReference>
<evidence type="ECO:0000259" key="3">
    <source>
        <dbReference type="PROSITE" id="PS50125"/>
    </source>
</evidence>
<dbReference type="Pfam" id="PF12773">
    <property type="entry name" value="DZR"/>
    <property type="match status" value="1"/>
</dbReference>
<dbReference type="InterPro" id="IPR025874">
    <property type="entry name" value="DZR"/>
</dbReference>
<dbReference type="GO" id="GO:0035556">
    <property type="term" value="P:intracellular signal transduction"/>
    <property type="evidence" value="ECO:0007669"/>
    <property type="project" value="InterPro"/>
</dbReference>
<dbReference type="GO" id="GO:0009190">
    <property type="term" value="P:cyclic nucleotide biosynthetic process"/>
    <property type="evidence" value="ECO:0007669"/>
    <property type="project" value="InterPro"/>
</dbReference>
<dbReference type="CDD" id="cd07302">
    <property type="entry name" value="CHD"/>
    <property type="match status" value="1"/>
</dbReference>
<organism evidence="4">
    <name type="scientific">marine sediment metagenome</name>
    <dbReference type="NCBI Taxonomy" id="412755"/>
    <lineage>
        <taxon>unclassified sequences</taxon>
        <taxon>metagenomes</taxon>
        <taxon>ecological metagenomes</taxon>
    </lineage>
</organism>
<keyword evidence="1" id="KW-0547">Nucleotide-binding</keyword>
<dbReference type="SUPFAM" id="SSF55073">
    <property type="entry name" value="Nucleotide cyclase"/>
    <property type="match status" value="1"/>
</dbReference>
<dbReference type="Gene3D" id="3.30.70.1230">
    <property type="entry name" value="Nucleotide cyclase"/>
    <property type="match status" value="1"/>
</dbReference>
<dbReference type="InterPro" id="IPR027417">
    <property type="entry name" value="P-loop_NTPase"/>
</dbReference>
<dbReference type="Gene3D" id="3.40.50.300">
    <property type="entry name" value="P-loop containing nucleotide triphosphate hydrolases"/>
    <property type="match status" value="1"/>
</dbReference>
<dbReference type="PANTHER" id="PTHR16305:SF28">
    <property type="entry name" value="GUANYLATE CYCLASE DOMAIN-CONTAINING PROTEIN"/>
    <property type="match status" value="1"/>
</dbReference>
<evidence type="ECO:0000256" key="1">
    <source>
        <dbReference type="ARBA" id="ARBA00022741"/>
    </source>
</evidence>
<dbReference type="SUPFAM" id="SSF52540">
    <property type="entry name" value="P-loop containing nucleoside triphosphate hydrolases"/>
    <property type="match status" value="1"/>
</dbReference>
<comment type="caution">
    <text evidence="4">The sequence shown here is derived from an EMBL/GenBank/DDBJ whole genome shotgun (WGS) entry which is preliminary data.</text>
</comment>
<reference evidence="4" key="1">
    <citation type="journal article" date="2015" name="Nature">
        <title>Complex archaea that bridge the gap between prokaryotes and eukaryotes.</title>
        <authorList>
            <person name="Spang A."/>
            <person name="Saw J.H."/>
            <person name="Jorgensen S.L."/>
            <person name="Zaremba-Niedzwiedzka K."/>
            <person name="Martijn J."/>
            <person name="Lind A.E."/>
            <person name="van Eijk R."/>
            <person name="Schleper C."/>
            <person name="Guy L."/>
            <person name="Ettema T.J."/>
        </authorList>
    </citation>
    <scope>NUCLEOTIDE SEQUENCE</scope>
</reference>
<dbReference type="SMART" id="SM00044">
    <property type="entry name" value="CYCc"/>
    <property type="match status" value="1"/>
</dbReference>
<sequence>MKCPKCQSENPETRKFCRECGAKLLMVCSECNAENFPRDKFCGECGHDLSRPEEPPPIDYTQPQSYTPKYLAEKILTTRSSIEGERKLVTVLFADVANYTSMSENLDPEEVHQIMDGCFKILMGEIHKYEGTINQFTGDGVMALFGAPVAHEDHAQRACHTALSIQKAIGKYGEKMQNDFGLDFKMRVGLNSGPVIVGAIGDDLRMDYTAVGDTTNLASRMEGMAGSGAVMVSTDTYKIARDFFVFETVGKVPVKGKEQPQEAYELIKASEVETRIEAAAARGLTKFVGRGQEMQVLKAAFEKAKSGSGQVVGIVGEAGVGKSRILLEVRNMLSGDENTYLEGRCLHYGGVMAYLPMLDILRLYFEIKEGEQELEIKKNMKEKILQLHEKLQNALSPFQDLLSLKIEDEAYLKLEPQQKRERTFEALRDLFVRASQHKPLVLAVEDLHWIDKTTEEFLDYLIGSLANARILLILLYRPEYNHLWGSKSYYTKIGVDQLSTPTSVELVQSILEGGDVVPELRELILNRTG</sequence>
<keyword evidence="2" id="KW-0067">ATP-binding</keyword>
<evidence type="ECO:0000313" key="4">
    <source>
        <dbReference type="EMBL" id="KKM70996.1"/>
    </source>
</evidence>
<accession>A0A0F9K8M1</accession>
<dbReference type="AlphaFoldDB" id="A0A0F9K8M1"/>
<dbReference type="GO" id="GO:0004016">
    <property type="term" value="F:adenylate cyclase activity"/>
    <property type="evidence" value="ECO:0007669"/>
    <property type="project" value="TreeGrafter"/>
</dbReference>
<dbReference type="Pfam" id="PF00211">
    <property type="entry name" value="Guanylate_cyc"/>
    <property type="match status" value="1"/>
</dbReference>
<feature type="domain" description="Guanylate cyclase" evidence="3">
    <location>
        <begin position="90"/>
        <end position="222"/>
    </location>
</feature>